<evidence type="ECO:0000313" key="7">
    <source>
        <dbReference type="EMBL" id="MDC4183479.1"/>
    </source>
</evidence>
<evidence type="ECO:0000256" key="4">
    <source>
        <dbReference type="ARBA" id="ARBA00022840"/>
    </source>
</evidence>
<keyword evidence="4 7" id="KW-0067">ATP-binding</keyword>
<protein>
    <submittedName>
        <fullName evidence="7">ATP-binding cassette domain-containing protein</fullName>
    </submittedName>
</protein>
<keyword evidence="3" id="KW-0547">Nucleotide-binding</keyword>
<dbReference type="InterPro" id="IPR027417">
    <property type="entry name" value="P-loop_NTPase"/>
</dbReference>
<dbReference type="InterPro" id="IPR017871">
    <property type="entry name" value="ABC_transporter-like_CS"/>
</dbReference>
<evidence type="ECO:0000256" key="2">
    <source>
        <dbReference type="ARBA" id="ARBA00022448"/>
    </source>
</evidence>
<evidence type="ECO:0000313" key="8">
    <source>
        <dbReference type="Proteomes" id="UP001216384"/>
    </source>
</evidence>
<dbReference type="SMART" id="SM00382">
    <property type="entry name" value="AAA"/>
    <property type="match status" value="1"/>
</dbReference>
<name>A0AAW6HSB5_9MOLU</name>
<comment type="caution">
    <text evidence="7">The sequence shown here is derived from an EMBL/GenBank/DDBJ whole genome shotgun (WGS) entry which is preliminary data.</text>
</comment>
<dbReference type="RefSeq" id="WP_255045676.1">
    <property type="nucleotide sequence ID" value="NZ_CP101415.1"/>
</dbReference>
<evidence type="ECO:0000256" key="5">
    <source>
        <dbReference type="SAM" id="Coils"/>
    </source>
</evidence>
<feature type="coiled-coil region" evidence="5">
    <location>
        <begin position="259"/>
        <end position="290"/>
    </location>
</feature>
<dbReference type="PROSITE" id="PS50893">
    <property type="entry name" value="ABC_TRANSPORTER_2"/>
    <property type="match status" value="1"/>
</dbReference>
<dbReference type="InterPro" id="IPR003593">
    <property type="entry name" value="AAA+_ATPase"/>
</dbReference>
<sequence length="832" mass="98112">MNPKKDNNEQQTLLDVADLSVVFNSRGSHFTAVNNVSFKVNKGDFFGIIGESGSGKSTIGKTLVRLNKASGGSINLDGRLIGNKKISRSDKSWLHQNAQMIFQDPMSSLNPIKTVLKLVSEPIMINKMIHKKAKELYKKLTYIRPYFHYSFKNKEFSLTYEYESNYFKKLAQNYHDGFKALSELKLSNNDFNTGYKEIVFLMDDISEKVQSNIELSKKYLTDYKNILDNFIKDYDNKQYEQVDLEFDQAKQEQAQKEKVLKYSQKVLDLKKQKENKKQELKDLISNFNEVYLFRNFSELLSWLTTVESEVKNFKHKMRFANDPLDYVYAGINYFWKKSELRIINSIKNDRYFEKEQLDLLIEKINEYFRNIFEPLVNIVINYSIELKKDILKTNIFYKQADCYFDLAKQLHKVINKKLDLSRLEEFNVYLDVVASNNKFIVENKYINNSFDEWKTTISNNFKAIITEINNHKDESQKIANEKNVDVYHLKKEINQLDQEIKKSYSAYQKNNKENEVNEVELAIRNTFDKKTKRDVIIENYKNKLPEVLSKREYLSEEVKKLREDYRKTKFRFSKLVNEKIHDLANQNKWKAKDVSLLMGAIKLRLKSMDTVDFEYKIVHKDKNIYRNLFLKLPKWLNWIYLFPLRSILIRDKVFDALSQVGLKPEHAYRYPHEFSGGQRQRIVIARALITDPKIVIADEPISALDVSIQAQIVNIMKEMVEKHGVTFLFIAHDLSMVNYACNNVIIMHRGRILERGSVDKIFKNPIHPYTKSLMKASPKLSNIHLDLASFDEGFNYNKDYSVINKPSYFKVSDNHEVFCTKEQFDLWVNQNR</sequence>
<dbReference type="SUPFAM" id="SSF52540">
    <property type="entry name" value="P-loop containing nucleoside triphosphate hydrolases"/>
    <property type="match status" value="1"/>
</dbReference>
<evidence type="ECO:0000259" key="6">
    <source>
        <dbReference type="PROSITE" id="PS50893"/>
    </source>
</evidence>
<dbReference type="GO" id="GO:0016887">
    <property type="term" value="F:ATP hydrolysis activity"/>
    <property type="evidence" value="ECO:0007669"/>
    <property type="project" value="InterPro"/>
</dbReference>
<evidence type="ECO:0000256" key="1">
    <source>
        <dbReference type="ARBA" id="ARBA00005417"/>
    </source>
</evidence>
<dbReference type="InterPro" id="IPR050319">
    <property type="entry name" value="ABC_transp_ATP-bind"/>
</dbReference>
<dbReference type="AlphaFoldDB" id="A0AAW6HSB5"/>
<dbReference type="EMBL" id="JAJHZP010000014">
    <property type="protein sequence ID" value="MDC4183479.1"/>
    <property type="molecule type" value="Genomic_DNA"/>
</dbReference>
<dbReference type="PANTHER" id="PTHR43776:SF7">
    <property type="entry name" value="D,D-DIPEPTIDE TRANSPORT ATP-BINDING PROTEIN DDPF-RELATED"/>
    <property type="match status" value="1"/>
</dbReference>
<dbReference type="Gene3D" id="3.40.50.300">
    <property type="entry name" value="P-loop containing nucleotide triphosphate hydrolases"/>
    <property type="match status" value="2"/>
</dbReference>
<evidence type="ECO:0000256" key="3">
    <source>
        <dbReference type="ARBA" id="ARBA00022741"/>
    </source>
</evidence>
<dbReference type="GO" id="GO:0055085">
    <property type="term" value="P:transmembrane transport"/>
    <property type="evidence" value="ECO:0007669"/>
    <property type="project" value="UniProtKB-ARBA"/>
</dbReference>
<dbReference type="Proteomes" id="UP001216384">
    <property type="component" value="Unassembled WGS sequence"/>
</dbReference>
<dbReference type="InterPro" id="IPR003439">
    <property type="entry name" value="ABC_transporter-like_ATP-bd"/>
</dbReference>
<accession>A0AAW6HSB5</accession>
<feature type="domain" description="ABC transporter" evidence="6">
    <location>
        <begin position="14"/>
        <end position="774"/>
    </location>
</feature>
<gene>
    <name evidence="7" type="ORF">LNO71_02335</name>
</gene>
<organism evidence="7 8">
    <name type="scientific">Mycoplasma bradburyae</name>
    <dbReference type="NCBI Taxonomy" id="2963128"/>
    <lineage>
        <taxon>Bacteria</taxon>
        <taxon>Bacillati</taxon>
        <taxon>Mycoplasmatota</taxon>
        <taxon>Mollicutes</taxon>
        <taxon>Mycoplasmataceae</taxon>
        <taxon>Mycoplasma</taxon>
    </lineage>
</organism>
<keyword evidence="2" id="KW-0813">Transport</keyword>
<dbReference type="GO" id="GO:0005524">
    <property type="term" value="F:ATP binding"/>
    <property type="evidence" value="ECO:0007669"/>
    <property type="project" value="UniProtKB-KW"/>
</dbReference>
<reference evidence="7" key="1">
    <citation type="submission" date="2021-11" db="EMBL/GenBank/DDBJ databases">
        <title>Description of Mycoplasma bradburyaesp. nov.from sea birds: a tribute to a great mycoplasmologist.</title>
        <authorList>
            <person name="Ramirez A.S."/>
            <person name="Poveda C."/>
            <person name="Suarez-Perez A."/>
            <person name="Rosales R.S."/>
            <person name="Dijkman R."/>
            <person name="Feberwee A."/>
            <person name="Spergser J."/>
            <person name="Szostak M.P."/>
            <person name="Ressel L."/>
            <person name="Calabuig P."/>
            <person name="Catania S."/>
            <person name="Gobbo F."/>
            <person name="Timofte D."/>
            <person name="Poveda J.B."/>
        </authorList>
    </citation>
    <scope>NUCLEOTIDE SEQUENCE</scope>
    <source>
        <strain evidence="7">T264</strain>
    </source>
</reference>
<dbReference type="PANTHER" id="PTHR43776">
    <property type="entry name" value="TRANSPORT ATP-BINDING PROTEIN"/>
    <property type="match status" value="1"/>
</dbReference>
<comment type="similarity">
    <text evidence="1">Belongs to the ABC transporter superfamily.</text>
</comment>
<keyword evidence="5" id="KW-0175">Coiled coil</keyword>
<dbReference type="PROSITE" id="PS00211">
    <property type="entry name" value="ABC_TRANSPORTER_1"/>
    <property type="match status" value="1"/>
</dbReference>
<proteinExistence type="inferred from homology"/>
<dbReference type="Pfam" id="PF00005">
    <property type="entry name" value="ABC_tran"/>
    <property type="match status" value="2"/>
</dbReference>